<dbReference type="PANTHER" id="PTHR31744">
    <property type="entry name" value="PROTEIN CUP-SHAPED COTYLEDON 2-RELATED"/>
    <property type="match status" value="1"/>
</dbReference>
<keyword evidence="1" id="KW-0805">Transcription regulation</keyword>
<evidence type="ECO:0000256" key="1">
    <source>
        <dbReference type="ARBA" id="ARBA00023015"/>
    </source>
</evidence>
<dbReference type="Gene3D" id="2.170.150.80">
    <property type="entry name" value="NAC domain"/>
    <property type="match status" value="1"/>
</dbReference>
<dbReference type="eggNOG" id="ENOG502QQPM">
    <property type="taxonomic scope" value="Eukaryota"/>
</dbReference>
<evidence type="ECO:0000256" key="2">
    <source>
        <dbReference type="ARBA" id="ARBA00023125"/>
    </source>
</evidence>
<dbReference type="InterPro" id="IPR003441">
    <property type="entry name" value="NAC-dom"/>
</dbReference>
<name>A0A1B6P8X9_SORBI</name>
<keyword evidence="8" id="KW-1185">Reference proteome</keyword>
<evidence type="ECO:0000256" key="4">
    <source>
        <dbReference type="ARBA" id="ARBA00023242"/>
    </source>
</evidence>
<dbReference type="OrthoDB" id="622307at2759"/>
<keyword evidence="3" id="KW-0804">Transcription</keyword>
<evidence type="ECO:0000313" key="8">
    <source>
        <dbReference type="Proteomes" id="UP000000768"/>
    </source>
</evidence>
<dbReference type="GO" id="GO:0006355">
    <property type="term" value="P:regulation of DNA-templated transcription"/>
    <property type="evidence" value="ECO:0007669"/>
    <property type="project" value="InterPro"/>
</dbReference>
<evidence type="ECO:0000256" key="3">
    <source>
        <dbReference type="ARBA" id="ARBA00023163"/>
    </source>
</evidence>
<dbReference type="EMBL" id="CM000768">
    <property type="protein sequence ID" value="KXG22106.1"/>
    <property type="molecule type" value="Genomic_DNA"/>
</dbReference>
<protein>
    <recommendedName>
        <fullName evidence="6">NAC domain-containing protein</fullName>
    </recommendedName>
</protein>
<dbReference type="STRING" id="4558.A0A1B6P8X9"/>
<dbReference type="Gramene" id="KXG22106">
    <property type="protein sequence ID" value="KXG22106"/>
    <property type="gene ID" value="SORBI_3009G154300"/>
</dbReference>
<dbReference type="PROSITE" id="PS51005">
    <property type="entry name" value="NAC"/>
    <property type="match status" value="1"/>
</dbReference>
<evidence type="ECO:0000259" key="6">
    <source>
        <dbReference type="PROSITE" id="PS51005"/>
    </source>
</evidence>
<dbReference type="GO" id="GO:0003677">
    <property type="term" value="F:DNA binding"/>
    <property type="evidence" value="ECO:0007669"/>
    <property type="project" value="UniProtKB-KW"/>
</dbReference>
<gene>
    <name evidence="7" type="ORF">SORBI_3009G154300</name>
</gene>
<reference evidence="8" key="2">
    <citation type="journal article" date="2018" name="Plant J.">
        <title>The Sorghum bicolor reference genome: improved assembly, gene annotations, a transcriptome atlas, and signatures of genome organization.</title>
        <authorList>
            <person name="McCormick R.F."/>
            <person name="Truong S.K."/>
            <person name="Sreedasyam A."/>
            <person name="Jenkins J."/>
            <person name="Shu S."/>
            <person name="Sims D."/>
            <person name="Kennedy M."/>
            <person name="Amirebrahimi M."/>
            <person name="Weers B.D."/>
            <person name="McKinley B."/>
            <person name="Mattison A."/>
            <person name="Morishige D.T."/>
            <person name="Grimwood J."/>
            <person name="Schmutz J."/>
            <person name="Mullet J.E."/>
        </authorList>
    </citation>
    <scope>NUCLEOTIDE SEQUENCE [LARGE SCALE GENOMIC DNA]</scope>
    <source>
        <strain evidence="8">cv. BTx623</strain>
    </source>
</reference>
<dbReference type="Proteomes" id="UP000000768">
    <property type="component" value="Chromosome 9"/>
</dbReference>
<keyword evidence="4" id="KW-0539">Nucleus</keyword>
<dbReference type="AlphaFoldDB" id="A0A1B6P8X9"/>
<keyword evidence="2" id="KW-0238">DNA-binding</keyword>
<evidence type="ECO:0000256" key="5">
    <source>
        <dbReference type="SAM" id="MobiDB-lite"/>
    </source>
</evidence>
<dbReference type="PANTHER" id="PTHR31744:SF220">
    <property type="entry name" value="LOW QUALITY PROTEIN: NAC DOMAIN-CONTAINING PROTEIN 90-LIKE"/>
    <property type="match status" value="1"/>
</dbReference>
<accession>A0A1B6P8X9</accession>
<reference evidence="7 8" key="1">
    <citation type="journal article" date="2009" name="Nature">
        <title>The Sorghum bicolor genome and the diversification of grasses.</title>
        <authorList>
            <person name="Paterson A.H."/>
            <person name="Bowers J.E."/>
            <person name="Bruggmann R."/>
            <person name="Dubchak I."/>
            <person name="Grimwood J."/>
            <person name="Gundlach H."/>
            <person name="Haberer G."/>
            <person name="Hellsten U."/>
            <person name="Mitros T."/>
            <person name="Poliakov A."/>
            <person name="Schmutz J."/>
            <person name="Spannagl M."/>
            <person name="Tang H."/>
            <person name="Wang X."/>
            <person name="Wicker T."/>
            <person name="Bharti A.K."/>
            <person name="Chapman J."/>
            <person name="Feltus F.A."/>
            <person name="Gowik U."/>
            <person name="Grigoriev I.V."/>
            <person name="Lyons E."/>
            <person name="Maher C.A."/>
            <person name="Martis M."/>
            <person name="Narechania A."/>
            <person name="Otillar R.P."/>
            <person name="Penning B.W."/>
            <person name="Salamov A.A."/>
            <person name="Wang Y."/>
            <person name="Zhang L."/>
            <person name="Carpita N.C."/>
            <person name="Freeling M."/>
            <person name="Gingle A.R."/>
            <person name="Hash C.T."/>
            <person name="Keller B."/>
            <person name="Klein P."/>
            <person name="Kresovich S."/>
            <person name="McCann M.C."/>
            <person name="Ming R."/>
            <person name="Peterson D.G."/>
            <person name="Mehboob-ur-Rahman"/>
            <person name="Ware D."/>
            <person name="Westhoff P."/>
            <person name="Mayer K.F."/>
            <person name="Messing J."/>
            <person name="Rokhsar D.S."/>
        </authorList>
    </citation>
    <scope>NUCLEOTIDE SEQUENCE [LARGE SCALE GENOMIC DNA]</scope>
    <source>
        <strain evidence="8">cv. BTx623</strain>
    </source>
</reference>
<feature type="domain" description="NAC" evidence="6">
    <location>
        <begin position="4"/>
        <end position="175"/>
    </location>
</feature>
<sequence>MAELAPGFRFYPTEEELICFYLRNKLSGTRCGDIERVIPVADVCALDPWELSAAAHRAAYSGNEEPWFYFCPRQEREARGGRPSRTTPSGYWKAAGTPGLVYAADGRPIGTKKTMVFYRGRAPAGAKTKWKLNEYKAFEYEYDDDDATAVAAHPAPPSHALQTRSEYSLCRLYTKSGCPRQFDRRPSTATAAAAGGSGGENLAPSVALPQTGPKRKRAAPSDDTYSSYDDGDDVPTQQRLRLAQRGTGDGEVLIEDDMADWSEFLDDWI</sequence>
<dbReference type="InterPro" id="IPR036093">
    <property type="entry name" value="NAC_dom_sf"/>
</dbReference>
<dbReference type="OMA" id="GLDNNQY"/>
<organism evidence="7 8">
    <name type="scientific">Sorghum bicolor</name>
    <name type="common">Sorghum</name>
    <name type="synonym">Sorghum vulgare</name>
    <dbReference type="NCBI Taxonomy" id="4558"/>
    <lineage>
        <taxon>Eukaryota</taxon>
        <taxon>Viridiplantae</taxon>
        <taxon>Streptophyta</taxon>
        <taxon>Embryophyta</taxon>
        <taxon>Tracheophyta</taxon>
        <taxon>Spermatophyta</taxon>
        <taxon>Magnoliopsida</taxon>
        <taxon>Liliopsida</taxon>
        <taxon>Poales</taxon>
        <taxon>Poaceae</taxon>
        <taxon>PACMAD clade</taxon>
        <taxon>Panicoideae</taxon>
        <taxon>Andropogonodae</taxon>
        <taxon>Andropogoneae</taxon>
        <taxon>Sorghinae</taxon>
        <taxon>Sorghum</taxon>
    </lineage>
</organism>
<feature type="region of interest" description="Disordered" evidence="5">
    <location>
        <begin position="181"/>
        <end position="237"/>
    </location>
</feature>
<dbReference type="FunCoup" id="A0A1B6P8X9">
    <property type="interactions" value="2"/>
</dbReference>
<dbReference type="SUPFAM" id="SSF101941">
    <property type="entry name" value="NAC domain"/>
    <property type="match status" value="1"/>
</dbReference>
<evidence type="ECO:0000313" key="7">
    <source>
        <dbReference type="EMBL" id="KXG22106.1"/>
    </source>
</evidence>
<dbReference type="Pfam" id="PF02365">
    <property type="entry name" value="NAM"/>
    <property type="match status" value="1"/>
</dbReference>
<dbReference type="InParanoid" id="A0A1B6P8X9"/>
<proteinExistence type="predicted"/>